<dbReference type="EMBL" id="BPLR01008223">
    <property type="protein sequence ID" value="GIY22984.1"/>
    <property type="molecule type" value="Genomic_DNA"/>
</dbReference>
<gene>
    <name evidence="1" type="ORF">CEXT_390941</name>
</gene>
<evidence type="ECO:0000313" key="1">
    <source>
        <dbReference type="EMBL" id="GIY22984.1"/>
    </source>
</evidence>
<dbReference type="Proteomes" id="UP001054945">
    <property type="component" value="Unassembled WGS sequence"/>
</dbReference>
<proteinExistence type="predicted"/>
<organism evidence="1 2">
    <name type="scientific">Caerostris extrusa</name>
    <name type="common">Bark spider</name>
    <name type="synonym">Caerostris bankana</name>
    <dbReference type="NCBI Taxonomy" id="172846"/>
    <lineage>
        <taxon>Eukaryota</taxon>
        <taxon>Metazoa</taxon>
        <taxon>Ecdysozoa</taxon>
        <taxon>Arthropoda</taxon>
        <taxon>Chelicerata</taxon>
        <taxon>Arachnida</taxon>
        <taxon>Araneae</taxon>
        <taxon>Araneomorphae</taxon>
        <taxon>Entelegynae</taxon>
        <taxon>Araneoidea</taxon>
        <taxon>Araneidae</taxon>
        <taxon>Caerostris</taxon>
    </lineage>
</organism>
<keyword evidence="2" id="KW-1185">Reference proteome</keyword>
<reference evidence="1 2" key="1">
    <citation type="submission" date="2021-06" db="EMBL/GenBank/DDBJ databases">
        <title>Caerostris extrusa draft genome.</title>
        <authorList>
            <person name="Kono N."/>
            <person name="Arakawa K."/>
        </authorList>
    </citation>
    <scope>NUCLEOTIDE SEQUENCE [LARGE SCALE GENOMIC DNA]</scope>
</reference>
<comment type="caution">
    <text evidence="1">The sequence shown here is derived from an EMBL/GenBank/DDBJ whole genome shotgun (WGS) entry which is preliminary data.</text>
</comment>
<evidence type="ECO:0000313" key="2">
    <source>
        <dbReference type="Proteomes" id="UP001054945"/>
    </source>
</evidence>
<sequence length="128" mass="14099">MKPIKRGPFLLPFPDTPLTAQASIQTSTNLGTLTYVGKKAFDMAHTWGTLQSTAALLHSEGPFPIWLCVQKTDQETGWPRPLPCWRNSLRSPPEYRHAQTTTITAEGLGDWTAGRVLAHPQPACVFGD</sequence>
<dbReference type="AlphaFoldDB" id="A0AAV4RMN8"/>
<name>A0AAV4RMN8_CAEEX</name>
<protein>
    <submittedName>
        <fullName evidence="1">Uncharacterized protein</fullName>
    </submittedName>
</protein>
<accession>A0AAV4RMN8</accession>